<keyword evidence="6 7" id="KW-0472">Membrane</keyword>
<dbReference type="GO" id="GO:0030134">
    <property type="term" value="C:COPII-coated ER to Golgi transport vesicle"/>
    <property type="evidence" value="ECO:0007669"/>
    <property type="project" value="TreeGrafter"/>
</dbReference>
<proteinExistence type="inferred from homology"/>
<evidence type="ECO:0000313" key="9">
    <source>
        <dbReference type="Proteomes" id="UP000230066"/>
    </source>
</evidence>
<dbReference type="InterPro" id="IPR007277">
    <property type="entry name" value="Svp26/Tex261"/>
</dbReference>
<evidence type="ECO:0000256" key="3">
    <source>
        <dbReference type="ARBA" id="ARBA00017877"/>
    </source>
</evidence>
<organism evidence="8 9">
    <name type="scientific">Fasciola hepatica</name>
    <name type="common">Liver fluke</name>
    <dbReference type="NCBI Taxonomy" id="6192"/>
    <lineage>
        <taxon>Eukaryota</taxon>
        <taxon>Metazoa</taxon>
        <taxon>Spiralia</taxon>
        <taxon>Lophotrochozoa</taxon>
        <taxon>Platyhelminthes</taxon>
        <taxon>Trematoda</taxon>
        <taxon>Digenea</taxon>
        <taxon>Plagiorchiida</taxon>
        <taxon>Echinostomata</taxon>
        <taxon>Echinostomatoidea</taxon>
        <taxon>Fasciolidae</taxon>
        <taxon>Fasciola</taxon>
    </lineage>
</organism>
<evidence type="ECO:0000256" key="2">
    <source>
        <dbReference type="ARBA" id="ARBA00008096"/>
    </source>
</evidence>
<sequence length="207" mass="23671">MVSLLWILSYLVIVLYGFILVFCTAAGLLYITELVEEHTVITGKVIRLMIGLEMALHVLLLFTDGITYVSFGVGLVAHLFYASLLKQFPAFYFGSVSFLGSLIMFVIHHLVAFNMFNATFHPFSEMLAYFTFFCWAVPFMYLVSLSANDWVLPQTVDMKFHPEMEPLLSASNHDVVSAYLKKKRRSLYSVLSYIRESMPLFKPKKGF</sequence>
<reference evidence="8" key="1">
    <citation type="submission" date="2019-03" db="EMBL/GenBank/DDBJ databases">
        <title>Improved annotation for the trematode Fasciola hepatica.</title>
        <authorList>
            <person name="Choi Y.-J."/>
            <person name="Martin J."/>
            <person name="Mitreva M."/>
        </authorList>
    </citation>
    <scope>NUCLEOTIDE SEQUENCE [LARGE SCALE GENOMIC DNA]</scope>
</reference>
<dbReference type="PANTHER" id="PTHR13144:SF0">
    <property type="entry name" value="PROTEIN TEX261"/>
    <property type="match status" value="1"/>
</dbReference>
<keyword evidence="9" id="KW-1185">Reference proteome</keyword>
<dbReference type="GO" id="GO:0006888">
    <property type="term" value="P:endoplasmic reticulum to Golgi vesicle-mediated transport"/>
    <property type="evidence" value="ECO:0007669"/>
    <property type="project" value="InterPro"/>
</dbReference>
<evidence type="ECO:0000256" key="1">
    <source>
        <dbReference type="ARBA" id="ARBA00004141"/>
    </source>
</evidence>
<protein>
    <recommendedName>
        <fullName evidence="3">Protein TEX261</fullName>
    </recommendedName>
</protein>
<evidence type="ECO:0000256" key="4">
    <source>
        <dbReference type="ARBA" id="ARBA00022692"/>
    </source>
</evidence>
<gene>
    <name evidence="8" type="ORF">D915_006477</name>
</gene>
<dbReference type="GO" id="GO:0005789">
    <property type="term" value="C:endoplasmic reticulum membrane"/>
    <property type="evidence" value="ECO:0007669"/>
    <property type="project" value="TreeGrafter"/>
</dbReference>
<name>A0A4E0R8P0_FASHE</name>
<evidence type="ECO:0000313" key="8">
    <source>
        <dbReference type="EMBL" id="THD22474.1"/>
    </source>
</evidence>
<comment type="caution">
    <text evidence="8">The sequence shown here is derived from an EMBL/GenBank/DDBJ whole genome shotgun (WGS) entry which is preliminary data.</text>
</comment>
<feature type="transmembrane region" description="Helical" evidence="7">
    <location>
        <begin position="91"/>
        <end position="116"/>
    </location>
</feature>
<keyword evidence="4 7" id="KW-0812">Transmembrane</keyword>
<evidence type="ECO:0000256" key="6">
    <source>
        <dbReference type="ARBA" id="ARBA00023136"/>
    </source>
</evidence>
<dbReference type="Proteomes" id="UP000230066">
    <property type="component" value="Unassembled WGS sequence"/>
</dbReference>
<dbReference type="GO" id="GO:0097020">
    <property type="term" value="F:COPII receptor activity"/>
    <property type="evidence" value="ECO:0007669"/>
    <property type="project" value="InterPro"/>
</dbReference>
<dbReference type="AlphaFoldDB" id="A0A4E0R8P0"/>
<dbReference type="Pfam" id="PF04148">
    <property type="entry name" value="Erv26"/>
    <property type="match status" value="1"/>
</dbReference>
<feature type="transmembrane region" description="Helical" evidence="7">
    <location>
        <begin position="6"/>
        <end position="32"/>
    </location>
</feature>
<feature type="transmembrane region" description="Helical" evidence="7">
    <location>
        <begin position="128"/>
        <end position="152"/>
    </location>
</feature>
<feature type="transmembrane region" description="Helical" evidence="7">
    <location>
        <begin position="68"/>
        <end position="84"/>
    </location>
</feature>
<comment type="similarity">
    <text evidence="2">Belongs to the SVP26 family.</text>
</comment>
<keyword evidence="5 7" id="KW-1133">Transmembrane helix</keyword>
<evidence type="ECO:0000256" key="5">
    <source>
        <dbReference type="ARBA" id="ARBA00022989"/>
    </source>
</evidence>
<accession>A0A4E0R8P0</accession>
<evidence type="ECO:0000256" key="7">
    <source>
        <dbReference type="SAM" id="Phobius"/>
    </source>
</evidence>
<dbReference type="PANTHER" id="PTHR13144">
    <property type="entry name" value="TEX261 PROTEIN"/>
    <property type="match status" value="1"/>
</dbReference>
<comment type="subcellular location">
    <subcellularLocation>
        <location evidence="1">Membrane</location>
        <topology evidence="1">Multi-pass membrane protein</topology>
    </subcellularLocation>
</comment>
<dbReference type="GO" id="GO:0000139">
    <property type="term" value="C:Golgi membrane"/>
    <property type="evidence" value="ECO:0007669"/>
    <property type="project" value="TreeGrafter"/>
</dbReference>
<dbReference type="EMBL" id="JXXN02002741">
    <property type="protein sequence ID" value="THD22474.1"/>
    <property type="molecule type" value="Genomic_DNA"/>
</dbReference>